<comment type="similarity">
    <text evidence="1 4">Belongs to the glycosyl hydrolase 31 family.</text>
</comment>
<dbReference type="PANTHER" id="PTHR22762">
    <property type="entry name" value="ALPHA-GLUCOSIDASE"/>
    <property type="match status" value="1"/>
</dbReference>
<evidence type="ECO:0000256" key="3">
    <source>
        <dbReference type="ARBA" id="ARBA00023295"/>
    </source>
</evidence>
<feature type="domain" description="Glycoside hydrolase family 31 TIM barrel" evidence="5">
    <location>
        <begin position="255"/>
        <end position="580"/>
    </location>
</feature>
<evidence type="ECO:0000313" key="9">
    <source>
        <dbReference type="EMBL" id="KYD10610.1"/>
    </source>
</evidence>
<sequence length="783" mass="90126">MLNDTSFAIHPGKEIRGSERDMYDAGKILSFAHDGNRFLARCENGEFAVTFYADEIVRLQMNPFGETEKKHSQAVVLEPEGLPFSVTETGQTVVLSSGKIRVEIGKDPLRVNIYDGENRPLFTEGKKGMGFKAGGEVVMFKEIGKDEFFYGFGEKTGYLNKRGEILTMWNSDVYAPHNPETDPLYQSIPFFIAFDRGFARGLFFDNPGKTVFDLQSDPDHLSITAESGSIDYYVFAGPTMKDVLAQYTALTGRMPLPPKWAIGYHQSRYSYESEEEVRRLVEIFKEKGIPLDVVHLDIHYMRGFRVFTFDRSRFPDPKKLVADLKKEGVHVVPIVDPGVKEDPEYPVFQEGIRKDLFCKYLDGTIFYGDVWPGNSAFPDFTDERVRKWWGEKHQFYIDLGIEGIWNDMNEPAVFNETKTMDVKVMHANDGDPKTHRELHNMYGFFMGKATYEGLKERLKGKRPFLLTRSGYAGIQRYSAVWTGDNRSFWEHLQMSLPMVMNLGLSGITFAGADVGGFAHHANGELLARWTQAGSFMPFFRNHSALGTLRQEPWAFGEKYEKIIKKYIELRYRWLPQWYTLFEEAHRKGTPVMRPLVMEYPDDENTYSLFDQFMVGDNVIVAPIMQPAQTVRSVYLPEGNWIHYFTGETFEGGKYHLVEAPLEQMPIFVKQGTMIAHGEVKRNTKEKDESLTLHYYYGPDTRYEFALYDDDGESFAYQDGEYFRKSIRISADPEAVYLEVKEEGNYRPDWKELKLAVHNGKEGLKIYLNGKALQQNSDGTYRLY</sequence>
<dbReference type="EC" id="3.2.1.20" evidence="9"/>
<evidence type="ECO:0000256" key="4">
    <source>
        <dbReference type="RuleBase" id="RU361185"/>
    </source>
</evidence>
<evidence type="ECO:0000313" key="10">
    <source>
        <dbReference type="Proteomes" id="UP000075683"/>
    </source>
</evidence>
<dbReference type="AlphaFoldDB" id="A0A150LEG3"/>
<evidence type="ECO:0000259" key="7">
    <source>
        <dbReference type="Pfam" id="PF17137"/>
    </source>
</evidence>
<dbReference type="InterPro" id="IPR033403">
    <property type="entry name" value="DUF5110"/>
</dbReference>
<dbReference type="EMBL" id="LQYT01000117">
    <property type="protein sequence ID" value="KYD10610.1"/>
    <property type="molecule type" value="Genomic_DNA"/>
</dbReference>
<dbReference type="GO" id="GO:0005975">
    <property type="term" value="P:carbohydrate metabolic process"/>
    <property type="evidence" value="ECO:0007669"/>
    <property type="project" value="InterPro"/>
</dbReference>
<protein>
    <submittedName>
        <fullName evidence="9">Alpha-glucosidase</fullName>
        <ecNumber evidence="9">3.2.1.20</ecNumber>
    </submittedName>
</protein>
<dbReference type="PANTHER" id="PTHR22762:SF166">
    <property type="entry name" value="ALPHA-GLUCOSIDASE"/>
    <property type="match status" value="1"/>
</dbReference>
<dbReference type="GO" id="GO:0004558">
    <property type="term" value="F:alpha-1,4-glucosidase activity"/>
    <property type="evidence" value="ECO:0007669"/>
    <property type="project" value="UniProtKB-EC"/>
</dbReference>
<dbReference type="Gene3D" id="3.20.20.80">
    <property type="entry name" value="Glycosidases"/>
    <property type="match status" value="2"/>
</dbReference>
<evidence type="ECO:0000256" key="2">
    <source>
        <dbReference type="ARBA" id="ARBA00022801"/>
    </source>
</evidence>
<gene>
    <name evidence="9" type="ORF">B4135_3411</name>
</gene>
<organism evidence="9 10">
    <name type="scientific">Caldibacillus debilis</name>
    <dbReference type="NCBI Taxonomy" id="301148"/>
    <lineage>
        <taxon>Bacteria</taxon>
        <taxon>Bacillati</taxon>
        <taxon>Bacillota</taxon>
        <taxon>Bacilli</taxon>
        <taxon>Bacillales</taxon>
        <taxon>Bacillaceae</taxon>
        <taxon>Caldibacillus</taxon>
    </lineage>
</organism>
<dbReference type="STRING" id="301148.B4135_3411"/>
<dbReference type="SUPFAM" id="SSF74650">
    <property type="entry name" value="Galactose mutarotase-like"/>
    <property type="match status" value="1"/>
</dbReference>
<dbReference type="InterPro" id="IPR000322">
    <property type="entry name" value="Glyco_hydro_31_TIM"/>
</dbReference>
<keyword evidence="3 4" id="KW-0326">Glycosidase</keyword>
<accession>A0A150LEG3</accession>
<dbReference type="Gene3D" id="2.60.40.1180">
    <property type="entry name" value="Golgi alpha-mannosidase II"/>
    <property type="match status" value="2"/>
</dbReference>
<dbReference type="Pfam" id="PF13802">
    <property type="entry name" value="Gal_mutarotas_2"/>
    <property type="match status" value="1"/>
</dbReference>
<dbReference type="RefSeq" id="WP_061569747.1">
    <property type="nucleotide sequence ID" value="NZ_LQYT01000117.1"/>
</dbReference>
<evidence type="ECO:0000259" key="8">
    <source>
        <dbReference type="Pfam" id="PF21365"/>
    </source>
</evidence>
<feature type="domain" description="Glycoside hydrolase family 31 N-terminal" evidence="6">
    <location>
        <begin position="47"/>
        <end position="213"/>
    </location>
</feature>
<dbReference type="PROSITE" id="PS00129">
    <property type="entry name" value="GLYCOSYL_HYDROL_F31_1"/>
    <property type="match status" value="1"/>
</dbReference>
<dbReference type="Proteomes" id="UP000075683">
    <property type="component" value="Unassembled WGS sequence"/>
</dbReference>
<dbReference type="InterPro" id="IPR013780">
    <property type="entry name" value="Glyco_hydro_b"/>
</dbReference>
<dbReference type="InterPro" id="IPR011013">
    <property type="entry name" value="Gal_mutarotase_sf_dom"/>
</dbReference>
<comment type="caution">
    <text evidence="9">The sequence shown here is derived from an EMBL/GenBank/DDBJ whole genome shotgun (WGS) entry which is preliminary data.</text>
</comment>
<dbReference type="OrthoDB" id="176168at2"/>
<dbReference type="Pfam" id="PF17137">
    <property type="entry name" value="DUF5110"/>
    <property type="match status" value="1"/>
</dbReference>
<proteinExistence type="inferred from homology"/>
<reference evidence="9 10" key="1">
    <citation type="submission" date="2016-01" db="EMBL/GenBank/DDBJ databases">
        <title>Draft Genome Sequences of Seven Thermophilic Sporeformers Isolated from Foods.</title>
        <authorList>
            <person name="Berendsen E.M."/>
            <person name="Wells-Bennik M.H."/>
            <person name="Krawcyk A.O."/>
            <person name="De Jong A."/>
            <person name="Holsappel S."/>
            <person name="Eijlander R.T."/>
            <person name="Kuipers O.P."/>
        </authorList>
    </citation>
    <scope>NUCLEOTIDE SEQUENCE [LARGE SCALE GENOMIC DNA]</scope>
    <source>
        <strain evidence="9 10">B4135</strain>
    </source>
</reference>
<dbReference type="Gene3D" id="2.60.40.1760">
    <property type="entry name" value="glycosyl hydrolase (family 31)"/>
    <property type="match status" value="1"/>
</dbReference>
<dbReference type="InterPro" id="IPR017853">
    <property type="entry name" value="GH"/>
</dbReference>
<dbReference type="InterPro" id="IPR025887">
    <property type="entry name" value="Glyco_hydro_31_N_dom"/>
</dbReference>
<dbReference type="Pfam" id="PF21365">
    <property type="entry name" value="Glyco_hydro_31_3rd"/>
    <property type="match status" value="1"/>
</dbReference>
<dbReference type="GO" id="GO:0030246">
    <property type="term" value="F:carbohydrate binding"/>
    <property type="evidence" value="ECO:0007669"/>
    <property type="project" value="InterPro"/>
</dbReference>
<dbReference type="PATRIC" id="fig|301148.3.peg.1391"/>
<dbReference type="InterPro" id="IPR030458">
    <property type="entry name" value="Glyco_hydro_31_AS"/>
</dbReference>
<dbReference type="CDD" id="cd14752">
    <property type="entry name" value="GH31_N"/>
    <property type="match status" value="1"/>
</dbReference>
<evidence type="ECO:0000256" key="1">
    <source>
        <dbReference type="ARBA" id="ARBA00007806"/>
    </source>
</evidence>
<dbReference type="Pfam" id="PF01055">
    <property type="entry name" value="Glyco_hydro_31_2nd"/>
    <property type="match status" value="1"/>
</dbReference>
<dbReference type="SUPFAM" id="SSF51445">
    <property type="entry name" value="(Trans)glycosidases"/>
    <property type="match status" value="1"/>
</dbReference>
<dbReference type="InterPro" id="IPR048395">
    <property type="entry name" value="Glyco_hydro_31_C"/>
</dbReference>
<feature type="domain" description="DUF5110" evidence="7">
    <location>
        <begin position="690"/>
        <end position="758"/>
    </location>
</feature>
<dbReference type="SUPFAM" id="SSF51011">
    <property type="entry name" value="Glycosyl hydrolase domain"/>
    <property type="match status" value="1"/>
</dbReference>
<evidence type="ECO:0000259" key="5">
    <source>
        <dbReference type="Pfam" id="PF01055"/>
    </source>
</evidence>
<dbReference type="CDD" id="cd06604">
    <property type="entry name" value="GH31_glucosidase_II_MalA"/>
    <property type="match status" value="1"/>
</dbReference>
<evidence type="ECO:0000259" key="6">
    <source>
        <dbReference type="Pfam" id="PF13802"/>
    </source>
</evidence>
<name>A0A150LEG3_9BACI</name>
<keyword evidence="2 4" id="KW-0378">Hydrolase</keyword>
<feature type="domain" description="Glycosyl hydrolase family 31 C-terminal" evidence="8">
    <location>
        <begin position="588"/>
        <end position="674"/>
    </location>
</feature>